<dbReference type="Gene3D" id="3.30.300.210">
    <property type="entry name" value="Nutrient germinant receptor protein C, domain 3"/>
    <property type="match status" value="1"/>
</dbReference>
<dbReference type="NCBIfam" id="TIGR02887">
    <property type="entry name" value="spore_ger_x_C"/>
    <property type="match status" value="1"/>
</dbReference>
<comment type="similarity">
    <text evidence="2">Belongs to the GerABKC lipoprotein family.</text>
</comment>
<evidence type="ECO:0000259" key="10">
    <source>
        <dbReference type="Pfam" id="PF25198"/>
    </source>
</evidence>
<dbReference type="GO" id="GO:0016020">
    <property type="term" value="C:membrane"/>
    <property type="evidence" value="ECO:0007669"/>
    <property type="project" value="UniProtKB-SubCell"/>
</dbReference>
<evidence type="ECO:0000313" key="11">
    <source>
        <dbReference type="EMBL" id="MBI6873773.1"/>
    </source>
</evidence>
<keyword evidence="12" id="KW-1185">Reference proteome</keyword>
<dbReference type="Pfam" id="PF05504">
    <property type="entry name" value="Spore_GerAC"/>
    <property type="match status" value="1"/>
</dbReference>
<dbReference type="InterPro" id="IPR046953">
    <property type="entry name" value="Spore_GerAC-like_C"/>
</dbReference>
<organism evidence="11 12">
    <name type="scientific">Clostridium aciditolerans</name>
    <dbReference type="NCBI Taxonomy" id="339861"/>
    <lineage>
        <taxon>Bacteria</taxon>
        <taxon>Bacillati</taxon>
        <taxon>Bacillota</taxon>
        <taxon>Clostridia</taxon>
        <taxon>Eubacteriales</taxon>
        <taxon>Clostridiaceae</taxon>
        <taxon>Clostridium</taxon>
    </lineage>
</organism>
<dbReference type="Pfam" id="PF25198">
    <property type="entry name" value="Spore_GerAC_N"/>
    <property type="match status" value="1"/>
</dbReference>
<dbReference type="InterPro" id="IPR038501">
    <property type="entry name" value="Spore_GerAC_C_sf"/>
</dbReference>
<proteinExistence type="inferred from homology"/>
<name>A0A934HZU6_9CLOT</name>
<reference evidence="11" key="1">
    <citation type="submission" date="2020-12" db="EMBL/GenBank/DDBJ databases">
        <title>Clostridium thailandense sp. nov., a novel acetogenic bacterium isolated from peat land soil in Thailand.</title>
        <authorList>
            <person name="Chaikitkaew S."/>
            <person name="Birkeland N.K."/>
        </authorList>
    </citation>
    <scope>NUCLEOTIDE SEQUENCE</scope>
    <source>
        <strain evidence="11">DSM 17425</strain>
    </source>
</reference>
<evidence type="ECO:0000259" key="9">
    <source>
        <dbReference type="Pfam" id="PF05504"/>
    </source>
</evidence>
<accession>A0A934HZU6</accession>
<keyword evidence="3" id="KW-0309">Germination</keyword>
<comment type="caution">
    <text evidence="11">The sequence shown here is derived from an EMBL/GenBank/DDBJ whole genome shotgun (WGS) entry which is preliminary data.</text>
</comment>
<keyword evidence="5 8" id="KW-0472">Membrane</keyword>
<feature type="transmembrane region" description="Helical" evidence="8">
    <location>
        <begin position="12"/>
        <end position="29"/>
    </location>
</feature>
<evidence type="ECO:0000256" key="2">
    <source>
        <dbReference type="ARBA" id="ARBA00007886"/>
    </source>
</evidence>
<keyword evidence="8" id="KW-1133">Transmembrane helix</keyword>
<evidence type="ECO:0000313" key="12">
    <source>
        <dbReference type="Proteomes" id="UP000622687"/>
    </source>
</evidence>
<evidence type="ECO:0000256" key="8">
    <source>
        <dbReference type="SAM" id="Phobius"/>
    </source>
</evidence>
<feature type="domain" description="Spore germination GerAC-like C-terminal" evidence="9">
    <location>
        <begin position="210"/>
        <end position="379"/>
    </location>
</feature>
<dbReference type="InterPro" id="IPR008844">
    <property type="entry name" value="Spore_GerAC-like"/>
</dbReference>
<dbReference type="RefSeq" id="WP_211143199.1">
    <property type="nucleotide sequence ID" value="NZ_JAEEGB010000015.1"/>
</dbReference>
<dbReference type="PANTHER" id="PTHR35789">
    <property type="entry name" value="SPORE GERMINATION PROTEIN B3"/>
    <property type="match status" value="1"/>
</dbReference>
<dbReference type="InterPro" id="IPR057336">
    <property type="entry name" value="GerAC_N"/>
</dbReference>
<keyword evidence="6" id="KW-0564">Palmitate</keyword>
<sequence>MQKIIRIKINKILVISIMVVFSSTLIGCWDQKIYEKVGFIFVVGVESSKEKHKKLLVTYTNPAIGIGKRNQVELTSQEADLLRQAIEISRTKTSRPLESGKIQQILISKELAEKGEIHNLVSIFSSDPLSPTLAFLVIVDGSPYELCKKSLEFPDKPRIGVYLNQLLEAAVKDSKEPETRIYNFDTEYYAEGLDSIVPMIKLESTTVKLTGSALFSRDKMVGNIDVKQTTLMLAMMNKLKNTAEYIFRVPNIEEAHSGVRDGIAASIKKIKRKINVTIDRGKPIVNIQFKFKGFIDEYRWDDLDKEKKYRELESQMAEELKNECLNIIKYTQAVGSDPLGIGDIVRAKHSDYWKKVDWKEAYKTAEINIDVKFELESHGLLY</sequence>
<feature type="domain" description="Spore germination protein N-terminal" evidence="10">
    <location>
        <begin position="30"/>
        <end position="202"/>
    </location>
</feature>
<evidence type="ECO:0000256" key="1">
    <source>
        <dbReference type="ARBA" id="ARBA00004635"/>
    </source>
</evidence>
<keyword evidence="7" id="KW-0449">Lipoprotein</keyword>
<evidence type="ECO:0000256" key="7">
    <source>
        <dbReference type="ARBA" id="ARBA00023288"/>
    </source>
</evidence>
<dbReference type="PROSITE" id="PS51257">
    <property type="entry name" value="PROKAR_LIPOPROTEIN"/>
    <property type="match status" value="1"/>
</dbReference>
<dbReference type="EMBL" id="JAEEGB010000015">
    <property type="protein sequence ID" value="MBI6873773.1"/>
    <property type="molecule type" value="Genomic_DNA"/>
</dbReference>
<evidence type="ECO:0000256" key="6">
    <source>
        <dbReference type="ARBA" id="ARBA00023139"/>
    </source>
</evidence>
<comment type="subcellular location">
    <subcellularLocation>
        <location evidence="1">Membrane</location>
        <topology evidence="1">Lipid-anchor</topology>
    </subcellularLocation>
</comment>
<protein>
    <submittedName>
        <fullName evidence="11">Ger(X)C family spore germination protein</fullName>
    </submittedName>
</protein>
<gene>
    <name evidence="11" type="ORF">I6U51_13795</name>
</gene>
<evidence type="ECO:0000256" key="5">
    <source>
        <dbReference type="ARBA" id="ARBA00023136"/>
    </source>
</evidence>
<dbReference type="Proteomes" id="UP000622687">
    <property type="component" value="Unassembled WGS sequence"/>
</dbReference>
<keyword evidence="4" id="KW-0732">Signal</keyword>
<evidence type="ECO:0000256" key="3">
    <source>
        <dbReference type="ARBA" id="ARBA00022544"/>
    </source>
</evidence>
<keyword evidence="8" id="KW-0812">Transmembrane</keyword>
<evidence type="ECO:0000256" key="4">
    <source>
        <dbReference type="ARBA" id="ARBA00022729"/>
    </source>
</evidence>
<dbReference type="GO" id="GO:0009847">
    <property type="term" value="P:spore germination"/>
    <property type="evidence" value="ECO:0007669"/>
    <property type="project" value="InterPro"/>
</dbReference>
<dbReference type="AlphaFoldDB" id="A0A934HZU6"/>
<dbReference type="PANTHER" id="PTHR35789:SF1">
    <property type="entry name" value="SPORE GERMINATION PROTEIN B3"/>
    <property type="match status" value="1"/>
</dbReference>